<dbReference type="InterPro" id="IPR009057">
    <property type="entry name" value="Homeodomain-like_sf"/>
</dbReference>
<dbReference type="AlphaFoldDB" id="A0A109W2B9"/>
<dbReference type="OrthoDB" id="7252896at2"/>
<dbReference type="Gene3D" id="1.10.10.60">
    <property type="entry name" value="Homeodomain-like"/>
    <property type="match status" value="1"/>
</dbReference>
<keyword evidence="5" id="KW-1185">Reference proteome</keyword>
<feature type="domain" description="HTH tetR-type" evidence="3">
    <location>
        <begin position="36"/>
        <end position="96"/>
    </location>
</feature>
<evidence type="ECO:0000256" key="2">
    <source>
        <dbReference type="PROSITE-ProRule" id="PRU00335"/>
    </source>
</evidence>
<sequence length="242" mass="26336">MPKDPEDLLAAAGARISGRRAAVRRVIAGTPSEKRAQTQAALLAAGREVVAEKGIGAMSVGDLCSRAGFTRGAFYSNFTDMDHFVRRLAEEQWNRMAEFVHDLVTSAINDESGRSEFRTDAEVTDAVADLADRFLASLPMSRDFYLLQEEFAAYVIRDEEHAPSLRDSYAAFKASLCEILVAGLAALGRECLLSPEDTTEIISAAAERSMRVALMRGDEALTGLLDRSLPELLAHLSVPATR</sequence>
<accession>A0A109W2B9</accession>
<dbReference type="RefSeq" id="WP_067941033.1">
    <property type="nucleotide sequence ID" value="NZ_CP014228.1"/>
</dbReference>
<name>A0A109W2B9_ACTRD</name>
<dbReference type="GO" id="GO:0003677">
    <property type="term" value="F:DNA binding"/>
    <property type="evidence" value="ECO:0007669"/>
    <property type="project" value="UniProtKB-UniRule"/>
</dbReference>
<dbReference type="SUPFAM" id="SSF46689">
    <property type="entry name" value="Homeodomain-like"/>
    <property type="match status" value="1"/>
</dbReference>
<protein>
    <recommendedName>
        <fullName evidence="3">HTH tetR-type domain-containing protein</fullName>
    </recommendedName>
</protein>
<keyword evidence="1 2" id="KW-0238">DNA-binding</keyword>
<evidence type="ECO:0000259" key="3">
    <source>
        <dbReference type="PROSITE" id="PS50977"/>
    </source>
</evidence>
<evidence type="ECO:0000313" key="4">
    <source>
        <dbReference type="EMBL" id="AMD86911.1"/>
    </source>
</evidence>
<dbReference type="InterPro" id="IPR001647">
    <property type="entry name" value="HTH_TetR"/>
</dbReference>
<evidence type="ECO:0000313" key="5">
    <source>
        <dbReference type="Proteomes" id="UP000065220"/>
    </source>
</evidence>
<dbReference type="Pfam" id="PF00440">
    <property type="entry name" value="TetR_N"/>
    <property type="match status" value="1"/>
</dbReference>
<dbReference type="PROSITE" id="PS50977">
    <property type="entry name" value="HTH_TETR_2"/>
    <property type="match status" value="1"/>
</dbReference>
<gene>
    <name evidence="4" type="ORF">AXF14_04005</name>
</gene>
<reference evidence="5" key="1">
    <citation type="submission" date="2016-02" db="EMBL/GenBank/DDBJ databases">
        <authorList>
            <person name="Holder M.E."/>
            <person name="Ajami N.J."/>
            <person name="Petrosino J.F."/>
        </authorList>
    </citation>
    <scope>NUCLEOTIDE SEQUENCE [LARGE SCALE GENOMIC DNA]</scope>
    <source>
        <strain evidence="5">CCUG 36733</strain>
    </source>
</reference>
<dbReference type="KEGG" id="ard:AXF14_04005"/>
<evidence type="ECO:0000256" key="1">
    <source>
        <dbReference type="ARBA" id="ARBA00023125"/>
    </source>
</evidence>
<dbReference type="STRING" id="111015.AXF14_04005"/>
<feature type="DNA-binding region" description="H-T-H motif" evidence="2">
    <location>
        <begin position="59"/>
        <end position="78"/>
    </location>
</feature>
<organism evidence="4 5">
    <name type="scientific">Actinomyces radicidentis</name>
    <dbReference type="NCBI Taxonomy" id="111015"/>
    <lineage>
        <taxon>Bacteria</taxon>
        <taxon>Bacillati</taxon>
        <taxon>Actinomycetota</taxon>
        <taxon>Actinomycetes</taxon>
        <taxon>Actinomycetales</taxon>
        <taxon>Actinomycetaceae</taxon>
        <taxon>Actinomyces</taxon>
    </lineage>
</organism>
<dbReference type="EMBL" id="CP014228">
    <property type="protein sequence ID" value="AMD86911.1"/>
    <property type="molecule type" value="Genomic_DNA"/>
</dbReference>
<dbReference type="Proteomes" id="UP000065220">
    <property type="component" value="Chromosome"/>
</dbReference>
<dbReference type="Gene3D" id="1.10.357.10">
    <property type="entry name" value="Tetracycline Repressor, domain 2"/>
    <property type="match status" value="1"/>
</dbReference>
<proteinExistence type="predicted"/>